<evidence type="ECO:0000313" key="8">
    <source>
        <dbReference type="EMBL" id="KAJ8480321.1"/>
    </source>
</evidence>
<keyword evidence="6" id="KW-0206">Cytoskeleton</keyword>
<dbReference type="EMBL" id="JAQQAF010000006">
    <property type="protein sequence ID" value="KAJ8480321.1"/>
    <property type="molecule type" value="Genomic_DNA"/>
</dbReference>
<gene>
    <name evidence="7" type="ORF">OPV22_024044</name>
    <name evidence="8" type="ORF">OPV22_024048</name>
</gene>
<dbReference type="EMBL" id="JAQQAF010000006">
    <property type="protein sequence ID" value="KAJ8480317.1"/>
    <property type="molecule type" value="Genomic_DNA"/>
</dbReference>
<dbReference type="InterPro" id="IPR009768">
    <property type="entry name" value="MAP70"/>
</dbReference>
<keyword evidence="9" id="KW-1185">Reference proteome</keyword>
<dbReference type="Proteomes" id="UP001222027">
    <property type="component" value="Unassembled WGS sequence"/>
</dbReference>
<protein>
    <submittedName>
        <fullName evidence="7">Uncharacterized protein</fullName>
    </submittedName>
</protein>
<sequence>MVENMRTFQARRSFRKRSIRSKPYKVDLNRDQGGDPGCQICAISARGKCASAVLTTSSSFKIQGRAASALRRRASIKPDMEAEEFINLLHGSDPVRVELSRLENELSETEMENCLGAKAEIKALRLSEGAREKAIEEWRPDG</sequence>
<comment type="similarity">
    <text evidence="2">Belongs to the MAP70 family.</text>
</comment>
<evidence type="ECO:0000313" key="7">
    <source>
        <dbReference type="EMBL" id="KAJ8480317.1"/>
    </source>
</evidence>
<dbReference type="GO" id="GO:0008017">
    <property type="term" value="F:microtubule binding"/>
    <property type="evidence" value="ECO:0007669"/>
    <property type="project" value="InterPro"/>
</dbReference>
<name>A0AAV8QU83_ENSVE</name>
<keyword evidence="4" id="KW-0493">Microtubule</keyword>
<dbReference type="AlphaFoldDB" id="A0AAV8QU83"/>
<keyword evidence="5" id="KW-0175">Coiled coil</keyword>
<comment type="subcellular location">
    <subcellularLocation>
        <location evidence="1">Cytoplasm</location>
        <location evidence="1">Cytoskeleton</location>
    </subcellularLocation>
</comment>
<evidence type="ECO:0000256" key="2">
    <source>
        <dbReference type="ARBA" id="ARBA00008825"/>
    </source>
</evidence>
<evidence type="ECO:0000256" key="3">
    <source>
        <dbReference type="ARBA" id="ARBA00022490"/>
    </source>
</evidence>
<comment type="caution">
    <text evidence="7">The sequence shown here is derived from an EMBL/GenBank/DDBJ whole genome shotgun (WGS) entry which is preliminary data.</text>
</comment>
<keyword evidence="3" id="KW-0963">Cytoplasm</keyword>
<reference evidence="7 9" key="1">
    <citation type="submission" date="2022-12" db="EMBL/GenBank/DDBJ databases">
        <title>Chromosome-scale assembly of the Ensete ventricosum genome.</title>
        <authorList>
            <person name="Dussert Y."/>
            <person name="Stocks J."/>
            <person name="Wendawek A."/>
            <person name="Woldeyes F."/>
            <person name="Nichols R.A."/>
            <person name="Borrell J.S."/>
        </authorList>
    </citation>
    <scope>NUCLEOTIDE SEQUENCE [LARGE SCALE GENOMIC DNA]</scope>
    <source>
        <strain evidence="9">cv. Maze</strain>
        <strain evidence="7">MazeRef_0001</strain>
        <tissue evidence="7">Seeds</tissue>
    </source>
</reference>
<evidence type="ECO:0000256" key="6">
    <source>
        <dbReference type="ARBA" id="ARBA00023212"/>
    </source>
</evidence>
<evidence type="ECO:0000256" key="4">
    <source>
        <dbReference type="ARBA" id="ARBA00022701"/>
    </source>
</evidence>
<proteinExistence type="inferred from homology"/>
<dbReference type="PANTHER" id="PTHR31246:SF32">
    <property type="entry name" value="MICROTUBULE-ASSOCIATED PROTEIN 70-1"/>
    <property type="match status" value="1"/>
</dbReference>
<dbReference type="GO" id="GO:0007010">
    <property type="term" value="P:cytoskeleton organization"/>
    <property type="evidence" value="ECO:0007669"/>
    <property type="project" value="InterPro"/>
</dbReference>
<evidence type="ECO:0000256" key="1">
    <source>
        <dbReference type="ARBA" id="ARBA00004245"/>
    </source>
</evidence>
<dbReference type="Pfam" id="PF07058">
    <property type="entry name" value="MAP70"/>
    <property type="match status" value="1"/>
</dbReference>
<dbReference type="PANTHER" id="PTHR31246">
    <property type="entry name" value="MICROTUBULE-ASSOCIATED PROTEIN 70-2"/>
    <property type="match status" value="1"/>
</dbReference>
<evidence type="ECO:0000256" key="5">
    <source>
        <dbReference type="ARBA" id="ARBA00023054"/>
    </source>
</evidence>
<dbReference type="GO" id="GO:0005874">
    <property type="term" value="C:microtubule"/>
    <property type="evidence" value="ECO:0007669"/>
    <property type="project" value="UniProtKB-KW"/>
</dbReference>
<accession>A0AAV8QU83</accession>
<organism evidence="7 9">
    <name type="scientific">Ensete ventricosum</name>
    <name type="common">Abyssinian banana</name>
    <name type="synonym">Musa ensete</name>
    <dbReference type="NCBI Taxonomy" id="4639"/>
    <lineage>
        <taxon>Eukaryota</taxon>
        <taxon>Viridiplantae</taxon>
        <taxon>Streptophyta</taxon>
        <taxon>Embryophyta</taxon>
        <taxon>Tracheophyta</taxon>
        <taxon>Spermatophyta</taxon>
        <taxon>Magnoliopsida</taxon>
        <taxon>Liliopsida</taxon>
        <taxon>Zingiberales</taxon>
        <taxon>Musaceae</taxon>
        <taxon>Ensete</taxon>
    </lineage>
</organism>
<evidence type="ECO:0000313" key="9">
    <source>
        <dbReference type="Proteomes" id="UP001222027"/>
    </source>
</evidence>